<keyword evidence="2" id="KW-1133">Transmembrane helix</keyword>
<sequence>MTATRDDLISAWRADMLAMPALTADDVAELEDHLISQADELRRAGLTDSEALLISLRRLGARDAVAHAYAQTHPGRQWLQLAFGAPAGESPSPSGSASGAPGSSAPPLGAPVPSTPPRSPWRFRVPRLAATPPGIRDLGLALLLGVLAGLALRLPSELISPADGVDIFYSRNIAALGLPFLAIYLAVRSHALRSARGGLLLLAVVAAGSTAVVNLFPRAGEAAMGDSLTLSAVSLPVALLLVTGIAYLGSRWRDLEAWMDWLRFLGESIIYSAILWMATVVVGGVIMLLFITVMPEDLVLTLAEWALPIAVGLVVMLTAWLVERKKSVMANMAPVLTTILTPALVLALAVFLVAAAVVGGPSHLDREVLIVYDLVLILVMAIVVFTVSARDPLTPARPLDWLQLVLIVGAVAADLIVLWSLVERFAAYGSSPNKTTALGLNLILLALLSGSAWHYWGVLRRGRTSLALERWQCVAVPVLVAWALIVALILPPIFGYR</sequence>
<feature type="transmembrane region" description="Helical" evidence="2">
    <location>
        <begin position="471"/>
        <end position="494"/>
    </location>
</feature>
<protein>
    <recommendedName>
        <fullName evidence="5">DUF4153 domain-containing protein</fullName>
    </recommendedName>
</protein>
<feature type="transmembrane region" description="Helical" evidence="2">
    <location>
        <begin position="168"/>
        <end position="187"/>
    </location>
</feature>
<feature type="transmembrane region" description="Helical" evidence="2">
    <location>
        <begin position="401"/>
        <end position="422"/>
    </location>
</feature>
<dbReference type="NCBIfam" id="NF038403">
    <property type="entry name" value="perm_prefix_1"/>
    <property type="match status" value="1"/>
</dbReference>
<proteinExistence type="predicted"/>
<feature type="region of interest" description="Disordered" evidence="1">
    <location>
        <begin position="84"/>
        <end position="118"/>
    </location>
</feature>
<feature type="transmembrane region" description="Helical" evidence="2">
    <location>
        <begin position="334"/>
        <end position="357"/>
    </location>
</feature>
<evidence type="ECO:0008006" key="5">
    <source>
        <dbReference type="Google" id="ProtNLM"/>
    </source>
</evidence>
<comment type="caution">
    <text evidence="3">The sequence shown here is derived from an EMBL/GenBank/DDBJ whole genome shotgun (WGS) entry which is preliminary data.</text>
</comment>
<feature type="transmembrane region" description="Helical" evidence="2">
    <location>
        <begin position="138"/>
        <end position="156"/>
    </location>
</feature>
<keyword evidence="2" id="KW-0472">Membrane</keyword>
<feature type="transmembrane region" description="Helical" evidence="2">
    <location>
        <begin position="305"/>
        <end position="322"/>
    </location>
</feature>
<evidence type="ECO:0000313" key="4">
    <source>
        <dbReference type="Proteomes" id="UP000184390"/>
    </source>
</evidence>
<keyword evidence="2" id="KW-0812">Transmembrane</keyword>
<evidence type="ECO:0000256" key="2">
    <source>
        <dbReference type="SAM" id="Phobius"/>
    </source>
</evidence>
<evidence type="ECO:0000313" key="3">
    <source>
        <dbReference type="EMBL" id="SHJ06971.1"/>
    </source>
</evidence>
<accession>A0ABY1IEP8</accession>
<dbReference type="RefSeq" id="WP_073453564.1">
    <property type="nucleotide sequence ID" value="NZ_FQYL01000010.1"/>
</dbReference>
<keyword evidence="4" id="KW-1185">Reference proteome</keyword>
<feature type="transmembrane region" description="Helical" evidence="2">
    <location>
        <begin position="199"/>
        <end position="216"/>
    </location>
</feature>
<feature type="transmembrane region" description="Helical" evidence="2">
    <location>
        <begin position="269"/>
        <end position="293"/>
    </location>
</feature>
<feature type="transmembrane region" description="Helical" evidence="2">
    <location>
        <begin position="442"/>
        <end position="459"/>
    </location>
</feature>
<dbReference type="EMBL" id="FQYL01000010">
    <property type="protein sequence ID" value="SHJ06971.1"/>
    <property type="molecule type" value="Genomic_DNA"/>
</dbReference>
<evidence type="ECO:0000256" key="1">
    <source>
        <dbReference type="SAM" id="MobiDB-lite"/>
    </source>
</evidence>
<reference evidence="3 4" key="1">
    <citation type="submission" date="2016-11" db="EMBL/GenBank/DDBJ databases">
        <authorList>
            <person name="Varghese N."/>
            <person name="Submissions S."/>
        </authorList>
    </citation>
    <scope>NUCLEOTIDE SEQUENCE [LARGE SCALE GENOMIC DNA]</scope>
    <source>
        <strain evidence="3 4">PA</strain>
    </source>
</reference>
<feature type="transmembrane region" description="Helical" evidence="2">
    <location>
        <begin position="228"/>
        <end position="248"/>
    </location>
</feature>
<gene>
    <name evidence="3" type="ORF">SAMN05216246_11030</name>
</gene>
<feature type="compositionally biased region" description="Pro residues" evidence="1">
    <location>
        <begin position="108"/>
        <end position="118"/>
    </location>
</feature>
<dbReference type="InterPro" id="IPR047928">
    <property type="entry name" value="Perm_prefix_1"/>
</dbReference>
<organism evidence="3 4">
    <name type="scientific">Actinomyces denticolens</name>
    <dbReference type="NCBI Taxonomy" id="52767"/>
    <lineage>
        <taxon>Bacteria</taxon>
        <taxon>Bacillati</taxon>
        <taxon>Actinomycetota</taxon>
        <taxon>Actinomycetes</taxon>
        <taxon>Actinomycetales</taxon>
        <taxon>Actinomycetaceae</taxon>
        <taxon>Actinomyces</taxon>
    </lineage>
</organism>
<name>A0ABY1IEP8_9ACTO</name>
<dbReference type="Proteomes" id="UP000184390">
    <property type="component" value="Unassembled WGS sequence"/>
</dbReference>
<feature type="compositionally biased region" description="Low complexity" evidence="1">
    <location>
        <begin position="84"/>
        <end position="107"/>
    </location>
</feature>
<feature type="transmembrane region" description="Helical" evidence="2">
    <location>
        <begin position="369"/>
        <end position="389"/>
    </location>
</feature>